<evidence type="ECO:0000256" key="1">
    <source>
        <dbReference type="ARBA" id="ARBA00022723"/>
    </source>
</evidence>
<keyword evidence="4" id="KW-0411">Iron-sulfur</keyword>
<evidence type="ECO:0000313" key="6">
    <source>
        <dbReference type="Proteomes" id="UP001430804"/>
    </source>
</evidence>
<evidence type="ECO:0000256" key="2">
    <source>
        <dbReference type="ARBA" id="ARBA00023002"/>
    </source>
</evidence>
<evidence type="ECO:0000313" key="5">
    <source>
        <dbReference type="EMBL" id="MBW3097149.1"/>
    </source>
</evidence>
<evidence type="ECO:0000256" key="4">
    <source>
        <dbReference type="ARBA" id="ARBA00023014"/>
    </source>
</evidence>
<proteinExistence type="predicted"/>
<accession>A0ABS6WMG8</accession>
<reference evidence="5" key="1">
    <citation type="submission" date="2021-07" db="EMBL/GenBank/DDBJ databases">
        <title>Pseudohoeflea marina sp. nov. a polyhydroxyalcanoate-producing bacterium.</title>
        <authorList>
            <person name="Zheng W."/>
            <person name="Yu S."/>
            <person name="Huang Y."/>
        </authorList>
    </citation>
    <scope>NUCLEOTIDE SEQUENCE</scope>
    <source>
        <strain evidence="5">DP4N28-3</strain>
    </source>
</reference>
<keyword evidence="1" id="KW-0479">Metal-binding</keyword>
<name>A0ABS6WMG8_9HYPH</name>
<dbReference type="RefSeq" id="WP_219201082.1">
    <property type="nucleotide sequence ID" value="NZ_JAHWQX010000002.1"/>
</dbReference>
<dbReference type="PANTHER" id="PTHR43498">
    <property type="entry name" value="FERREDOXIN:COB-COM HETERODISULFIDE REDUCTASE SUBUNIT A"/>
    <property type="match status" value="1"/>
</dbReference>
<organism evidence="5 6">
    <name type="scientific">Pseudohoeflea coraliihabitans</name>
    <dbReference type="NCBI Taxonomy" id="2860393"/>
    <lineage>
        <taxon>Bacteria</taxon>
        <taxon>Pseudomonadati</taxon>
        <taxon>Pseudomonadota</taxon>
        <taxon>Alphaproteobacteria</taxon>
        <taxon>Hyphomicrobiales</taxon>
        <taxon>Rhizobiaceae</taxon>
        <taxon>Pseudohoeflea</taxon>
    </lineage>
</organism>
<gene>
    <name evidence="5" type="ORF">KY465_07640</name>
</gene>
<keyword evidence="6" id="KW-1185">Reference proteome</keyword>
<keyword evidence="3" id="KW-0408">Iron</keyword>
<sequence length="466" mass="49652">MMDSNDLGIYDVVVIGGGPGGLPAAIAAAREGSKTLLVERNGFLGGVAATGLPLLAFYDRTGTQVVGGIGDELVRRLGQVGATFDGAIPCPIHNSITPVNPFWLRIEAAKMCEEAGVDLLFSTEVLNVAVEDSRVTGVSLFSRGRNYTARTKVLIDSTGDGTAAFLAGAEYEMGQGEDTRVQPVSLVFSLGDVDIDAVLDYIKSHPETFANPPTYGVHYTLDYFLDSRSFYFTGFEEFITKARENGEFDVPRDRVIFAKQPNSNEVVVNAVRVSDVDPTDPVSMSKAEAVAHRQVATLINFFKKYCPGFENCFLANIAAGTYARESRRIVGIKTLEDNAVNESLVPEDTIALAGYNLDIHTGVGIVLQPSEHAIGVPYGCLVSKNIDGLLASGRCISAKPYPLGLIRAMSTCFAIGEAAGTAAAMSVRSNSKLSALDVSELRNLLAKNGAIIETDQASQTAVARFG</sequence>
<keyword evidence="2" id="KW-0560">Oxidoreductase</keyword>
<dbReference type="InterPro" id="IPR039650">
    <property type="entry name" value="HdrA-like"/>
</dbReference>
<dbReference type="EMBL" id="JAHWQX010000002">
    <property type="protein sequence ID" value="MBW3097149.1"/>
    <property type="molecule type" value="Genomic_DNA"/>
</dbReference>
<comment type="caution">
    <text evidence="5">The sequence shown here is derived from an EMBL/GenBank/DDBJ whole genome shotgun (WGS) entry which is preliminary data.</text>
</comment>
<dbReference type="Pfam" id="PF12831">
    <property type="entry name" value="FAD_oxidored"/>
    <property type="match status" value="1"/>
</dbReference>
<protein>
    <submittedName>
        <fullName evidence="5">FAD-dependent oxidoreductase</fullName>
    </submittedName>
</protein>
<evidence type="ECO:0000256" key="3">
    <source>
        <dbReference type="ARBA" id="ARBA00023004"/>
    </source>
</evidence>
<dbReference type="Proteomes" id="UP001430804">
    <property type="component" value="Unassembled WGS sequence"/>
</dbReference>
<dbReference type="PANTHER" id="PTHR43498:SF1">
    <property type="entry name" value="COB--COM HETERODISULFIDE REDUCTASE IRON-SULFUR SUBUNIT A"/>
    <property type="match status" value="1"/>
</dbReference>